<keyword evidence="9" id="KW-0444">Lipid biosynthesis</keyword>
<dbReference type="AlphaFoldDB" id="A0A1X6NLP8"/>
<comment type="catalytic activity">
    <reaction evidence="1">
        <text>D-glucose 6-phosphate = 1D-myo-inositol 3-phosphate</text>
        <dbReference type="Rhea" id="RHEA:10716"/>
        <dbReference type="ChEBI" id="CHEBI:58401"/>
        <dbReference type="ChEBI" id="CHEBI:61548"/>
        <dbReference type="EC" id="5.5.1.4"/>
    </reaction>
</comment>
<dbReference type="SUPFAM" id="SSF55347">
    <property type="entry name" value="Glyceraldehyde-3-phosphate dehydrogenase-like, C-terminal domain"/>
    <property type="match status" value="1"/>
</dbReference>
<keyword evidence="15" id="KW-1208">Phospholipid metabolism</keyword>
<feature type="domain" description="Myo-inositol-1-phosphate synthase GAPDH-like" evidence="18">
    <location>
        <begin position="311"/>
        <end position="430"/>
    </location>
</feature>
<dbReference type="PANTHER" id="PTHR11510">
    <property type="entry name" value="MYO-INOSITOL-1 PHOSPHATE SYNTHASE"/>
    <property type="match status" value="1"/>
</dbReference>
<dbReference type="OrthoDB" id="2887at2759"/>
<comment type="similarity">
    <text evidence="5">Belongs to the myo-inositol 1-phosphate synthase family.</text>
</comment>
<comment type="pathway">
    <text evidence="4">Polyol metabolism; myo-inositol biosynthesis; myo-inositol from D-glucose 6-phosphate: step 1/2.</text>
</comment>
<evidence type="ECO:0000256" key="14">
    <source>
        <dbReference type="ARBA" id="ARBA00023235"/>
    </source>
</evidence>
<evidence type="ECO:0000256" key="11">
    <source>
        <dbReference type="ARBA" id="ARBA00023027"/>
    </source>
</evidence>
<keyword evidence="14" id="KW-0413">Isomerase</keyword>
<dbReference type="FunFam" id="3.40.50.720:FF:000069">
    <property type="entry name" value="Inositol-3-phosphate synthase 1"/>
    <property type="match status" value="1"/>
</dbReference>
<evidence type="ECO:0000313" key="19">
    <source>
        <dbReference type="EMBL" id="OSX69492.1"/>
    </source>
</evidence>
<dbReference type="FunFam" id="3.40.50.720:FF:000334">
    <property type="entry name" value="Inositol-3-phosphate synthase"/>
    <property type="match status" value="1"/>
</dbReference>
<dbReference type="Proteomes" id="UP000218209">
    <property type="component" value="Unassembled WGS sequence"/>
</dbReference>
<organism evidence="19 20">
    <name type="scientific">Porphyra umbilicalis</name>
    <name type="common">Purple laver</name>
    <name type="synonym">Red alga</name>
    <dbReference type="NCBI Taxonomy" id="2786"/>
    <lineage>
        <taxon>Eukaryota</taxon>
        <taxon>Rhodophyta</taxon>
        <taxon>Bangiophyceae</taxon>
        <taxon>Bangiales</taxon>
        <taxon>Bangiaceae</taxon>
        <taxon>Porphyra</taxon>
    </lineage>
</organism>
<comment type="cofactor">
    <cofactor evidence="2">
        <name>NAD(+)</name>
        <dbReference type="ChEBI" id="CHEBI:57540"/>
    </cofactor>
</comment>
<dbReference type="UniPathway" id="UPA00823">
    <property type="reaction ID" value="UER00787"/>
</dbReference>
<keyword evidence="8" id="KW-0963">Cytoplasm</keyword>
<dbReference type="SUPFAM" id="SSF51735">
    <property type="entry name" value="NAD(P)-binding Rossmann-fold domains"/>
    <property type="match status" value="1"/>
</dbReference>
<dbReference type="EC" id="5.5.1.4" evidence="7"/>
<comment type="subcellular location">
    <subcellularLocation>
        <location evidence="3">Cytoplasm</location>
    </subcellularLocation>
</comment>
<evidence type="ECO:0000256" key="17">
    <source>
        <dbReference type="SAM" id="MobiDB-lite"/>
    </source>
</evidence>
<evidence type="ECO:0000256" key="10">
    <source>
        <dbReference type="ARBA" id="ARBA00022550"/>
    </source>
</evidence>
<protein>
    <recommendedName>
        <fullName evidence="16">Inositol-3-phosphate synthase</fullName>
        <ecNumber evidence="7">5.5.1.4</ecNumber>
    </recommendedName>
</protein>
<keyword evidence="12" id="KW-0443">Lipid metabolism</keyword>
<evidence type="ECO:0000256" key="8">
    <source>
        <dbReference type="ARBA" id="ARBA00022490"/>
    </source>
</evidence>
<evidence type="ECO:0000256" key="3">
    <source>
        <dbReference type="ARBA" id="ARBA00004496"/>
    </source>
</evidence>
<dbReference type="InterPro" id="IPR036291">
    <property type="entry name" value="NAD(P)-bd_dom_sf"/>
</dbReference>
<dbReference type="GO" id="GO:0004512">
    <property type="term" value="F:inositol-3-phosphate synthase activity"/>
    <property type="evidence" value="ECO:0007669"/>
    <property type="project" value="UniProtKB-EC"/>
</dbReference>
<sequence length="618" mass="64376">MFIPNFTVRSPHVRYTEEAIEATYRYETTQVETDGATGEAVAVPTTATYHFRTGRHVGRVGLMLVGLGGNNGTTVTAAIAANRQGLSWRTKAGTQSANYLGSILMSSTVRVGADAATGEEVHTPLRAMLPMAHPNDLVIGGWDINGADLGTAMRRAAVLDVGVQVQVEEELSSIKPLPSVMYGDFIAANQASRADNLLPGDDKGAHLERIRADIRDFKSANNLDTVIVLWTANTERFADVLPGVNDTADALLASIKASHEVVSPSTLFAVASILEGCPYVNGSPQNTYVPGAVDLAVRHDVFIGGDDFKSGQTKFKSVIVDFLVQAGLRPTSIASYNHLGNNDGRNLSGPSQFRSKEISKSSVVDDVVAANELLYPRGSDGVPNAGPDHVVVIKYVPAVGDSKRALDEYSSDIFMGGTNTIVAHNTCEDSLLASPLILDLALLAELATRITYRTPEMGAHTHFHPVLSLLSYLLKAPLVPEGSPVVNALFKQRACIDNTLRACVGLPPENDMRLEQRAHPTQPTGRLGVAAAAAAAATGAAADSDAAGAGGSAKATDAEAVRPTIQAKAFGGEGAVHGLNSNAWNANGMGNGGSAEPGGGGLAAAAPPDGVANGNGHA</sequence>
<feature type="region of interest" description="Disordered" evidence="17">
    <location>
        <begin position="598"/>
        <end position="618"/>
    </location>
</feature>
<evidence type="ECO:0000256" key="1">
    <source>
        <dbReference type="ARBA" id="ARBA00000113"/>
    </source>
</evidence>
<evidence type="ECO:0000256" key="16">
    <source>
        <dbReference type="ARBA" id="ARBA00070063"/>
    </source>
</evidence>
<accession>A0A1X6NLP8</accession>
<dbReference type="Pfam" id="PF07994">
    <property type="entry name" value="NAD_binding_5"/>
    <property type="match status" value="1"/>
</dbReference>
<keyword evidence="11" id="KW-0520">NAD</keyword>
<dbReference type="InterPro" id="IPR002587">
    <property type="entry name" value="Myo-inos-1-P_Synthase"/>
</dbReference>
<reference evidence="19 20" key="1">
    <citation type="submission" date="2017-03" db="EMBL/GenBank/DDBJ databases">
        <title>WGS assembly of Porphyra umbilicalis.</title>
        <authorList>
            <person name="Brawley S.H."/>
            <person name="Blouin N.A."/>
            <person name="Ficko-Blean E."/>
            <person name="Wheeler G.L."/>
            <person name="Lohr M."/>
            <person name="Goodson H.V."/>
            <person name="Jenkins J.W."/>
            <person name="Blaby-Haas C.E."/>
            <person name="Helliwell K.E."/>
            <person name="Chan C."/>
            <person name="Marriage T."/>
            <person name="Bhattacharya D."/>
            <person name="Klein A.S."/>
            <person name="Badis Y."/>
            <person name="Brodie J."/>
            <person name="Cao Y."/>
            <person name="Collen J."/>
            <person name="Dittami S.M."/>
            <person name="Gachon C.M."/>
            <person name="Green B.R."/>
            <person name="Karpowicz S."/>
            <person name="Kim J.W."/>
            <person name="Kudahl U."/>
            <person name="Lin S."/>
            <person name="Michel G."/>
            <person name="Mittag M."/>
            <person name="Olson B.J."/>
            <person name="Pangilinan J."/>
            <person name="Peng Y."/>
            <person name="Qiu H."/>
            <person name="Shu S."/>
            <person name="Singer J.T."/>
            <person name="Smith A.G."/>
            <person name="Sprecher B.N."/>
            <person name="Wagner V."/>
            <person name="Wang W."/>
            <person name="Wang Z.-Y."/>
            <person name="Yan J."/>
            <person name="Yarish C."/>
            <person name="Zoeuner-Riek S."/>
            <person name="Zhuang Y."/>
            <person name="Zou Y."/>
            <person name="Lindquist E.A."/>
            <person name="Grimwood J."/>
            <person name="Barry K."/>
            <person name="Rokhsar D.S."/>
            <person name="Schmutz J."/>
            <person name="Stiller J.W."/>
            <person name="Grossman A.R."/>
            <person name="Prochnik S.E."/>
        </authorList>
    </citation>
    <scope>NUCLEOTIDE SEQUENCE [LARGE SCALE GENOMIC DNA]</scope>
    <source>
        <strain evidence="19">4086291</strain>
    </source>
</reference>
<evidence type="ECO:0000259" key="18">
    <source>
        <dbReference type="Pfam" id="PF01658"/>
    </source>
</evidence>
<dbReference type="GO" id="GO:0006021">
    <property type="term" value="P:inositol biosynthetic process"/>
    <property type="evidence" value="ECO:0007669"/>
    <property type="project" value="UniProtKB-UniPathway"/>
</dbReference>
<evidence type="ECO:0000313" key="20">
    <source>
        <dbReference type="Proteomes" id="UP000218209"/>
    </source>
</evidence>
<keyword evidence="20" id="KW-1185">Reference proteome</keyword>
<evidence type="ECO:0000256" key="15">
    <source>
        <dbReference type="ARBA" id="ARBA00023264"/>
    </source>
</evidence>
<evidence type="ECO:0000256" key="5">
    <source>
        <dbReference type="ARBA" id="ARBA00010813"/>
    </source>
</evidence>
<keyword evidence="13" id="KW-0594">Phospholipid biosynthesis</keyword>
<dbReference type="GO" id="GO:0005737">
    <property type="term" value="C:cytoplasm"/>
    <property type="evidence" value="ECO:0007669"/>
    <property type="project" value="UniProtKB-SubCell"/>
</dbReference>
<keyword evidence="10" id="KW-0398">Inositol biosynthesis</keyword>
<name>A0A1X6NLP8_PORUM</name>
<proteinExistence type="inferred from homology"/>
<dbReference type="InterPro" id="IPR013021">
    <property type="entry name" value="Myo-inos-1-P_Synthase_GAPDH"/>
</dbReference>
<dbReference type="GO" id="GO:0008654">
    <property type="term" value="P:phospholipid biosynthetic process"/>
    <property type="evidence" value="ECO:0007669"/>
    <property type="project" value="UniProtKB-KW"/>
</dbReference>
<evidence type="ECO:0000256" key="13">
    <source>
        <dbReference type="ARBA" id="ARBA00023209"/>
    </source>
</evidence>
<feature type="compositionally biased region" description="Low complexity" evidence="17">
    <location>
        <begin position="603"/>
        <end position="618"/>
    </location>
</feature>
<evidence type="ECO:0000256" key="6">
    <source>
        <dbReference type="ARBA" id="ARBA00011881"/>
    </source>
</evidence>
<evidence type="ECO:0000256" key="2">
    <source>
        <dbReference type="ARBA" id="ARBA00001911"/>
    </source>
</evidence>
<dbReference type="EMBL" id="KV919525">
    <property type="protein sequence ID" value="OSX69492.1"/>
    <property type="molecule type" value="Genomic_DNA"/>
</dbReference>
<dbReference type="Gene3D" id="3.40.50.720">
    <property type="entry name" value="NAD(P)-binding Rossmann-like Domain"/>
    <property type="match status" value="2"/>
</dbReference>
<dbReference type="Pfam" id="PF01658">
    <property type="entry name" value="Inos-1-P_synth"/>
    <property type="match status" value="1"/>
</dbReference>
<evidence type="ECO:0000256" key="7">
    <source>
        <dbReference type="ARBA" id="ARBA00012125"/>
    </source>
</evidence>
<gene>
    <name evidence="19" type="ORF">BU14_1463s0001</name>
</gene>
<evidence type="ECO:0000256" key="9">
    <source>
        <dbReference type="ARBA" id="ARBA00022516"/>
    </source>
</evidence>
<comment type="subunit">
    <text evidence="6">Homotetramer.</text>
</comment>
<evidence type="ECO:0000256" key="4">
    <source>
        <dbReference type="ARBA" id="ARBA00005117"/>
    </source>
</evidence>
<evidence type="ECO:0000256" key="12">
    <source>
        <dbReference type="ARBA" id="ARBA00023098"/>
    </source>
</evidence>